<gene>
    <name evidence="1" type="ORF">CONPUDRAFT_74363</name>
</gene>
<comment type="caution">
    <text evidence="1">The sequence shown here is derived from an EMBL/GenBank/DDBJ whole genome shotgun (WGS) entry which is preliminary data.</text>
</comment>
<protein>
    <submittedName>
        <fullName evidence="1">Uncharacterized protein</fullName>
    </submittedName>
</protein>
<name>A0A5M3MM44_CONPW</name>
<dbReference type="EMBL" id="JH711580">
    <property type="protein sequence ID" value="EIW80116.1"/>
    <property type="molecule type" value="Genomic_DNA"/>
</dbReference>
<dbReference type="KEGG" id="cput:CONPUDRAFT_74363"/>
<dbReference type="RefSeq" id="XP_007769855.1">
    <property type="nucleotide sequence ID" value="XM_007771665.1"/>
</dbReference>
<accession>A0A5M3MM44</accession>
<evidence type="ECO:0000313" key="2">
    <source>
        <dbReference type="Proteomes" id="UP000053558"/>
    </source>
</evidence>
<reference evidence="2" key="1">
    <citation type="journal article" date="2012" name="Science">
        <title>The Paleozoic origin of enzymatic lignin decomposition reconstructed from 31 fungal genomes.</title>
        <authorList>
            <person name="Floudas D."/>
            <person name="Binder M."/>
            <person name="Riley R."/>
            <person name="Barry K."/>
            <person name="Blanchette R.A."/>
            <person name="Henrissat B."/>
            <person name="Martinez A.T."/>
            <person name="Otillar R."/>
            <person name="Spatafora J.W."/>
            <person name="Yadav J.S."/>
            <person name="Aerts A."/>
            <person name="Benoit I."/>
            <person name="Boyd A."/>
            <person name="Carlson A."/>
            <person name="Copeland A."/>
            <person name="Coutinho P.M."/>
            <person name="de Vries R.P."/>
            <person name="Ferreira P."/>
            <person name="Findley K."/>
            <person name="Foster B."/>
            <person name="Gaskell J."/>
            <person name="Glotzer D."/>
            <person name="Gorecki P."/>
            <person name="Heitman J."/>
            <person name="Hesse C."/>
            <person name="Hori C."/>
            <person name="Igarashi K."/>
            <person name="Jurgens J.A."/>
            <person name="Kallen N."/>
            <person name="Kersten P."/>
            <person name="Kohler A."/>
            <person name="Kuees U."/>
            <person name="Kumar T.K.A."/>
            <person name="Kuo A."/>
            <person name="LaButti K."/>
            <person name="Larrondo L.F."/>
            <person name="Lindquist E."/>
            <person name="Ling A."/>
            <person name="Lombard V."/>
            <person name="Lucas S."/>
            <person name="Lundell T."/>
            <person name="Martin R."/>
            <person name="McLaughlin D.J."/>
            <person name="Morgenstern I."/>
            <person name="Morin E."/>
            <person name="Murat C."/>
            <person name="Nagy L.G."/>
            <person name="Nolan M."/>
            <person name="Ohm R.A."/>
            <person name="Patyshakuliyeva A."/>
            <person name="Rokas A."/>
            <person name="Ruiz-Duenas F.J."/>
            <person name="Sabat G."/>
            <person name="Salamov A."/>
            <person name="Samejima M."/>
            <person name="Schmutz J."/>
            <person name="Slot J.C."/>
            <person name="St John F."/>
            <person name="Stenlid J."/>
            <person name="Sun H."/>
            <person name="Sun S."/>
            <person name="Syed K."/>
            <person name="Tsang A."/>
            <person name="Wiebenga A."/>
            <person name="Young D."/>
            <person name="Pisabarro A."/>
            <person name="Eastwood D.C."/>
            <person name="Martin F."/>
            <person name="Cullen D."/>
            <person name="Grigoriev I.V."/>
            <person name="Hibbett D.S."/>
        </authorList>
    </citation>
    <scope>NUCLEOTIDE SEQUENCE [LARGE SCALE GENOMIC DNA]</scope>
    <source>
        <strain evidence="2">RWD-64-598 SS2</strain>
    </source>
</reference>
<dbReference type="GeneID" id="19209224"/>
<proteinExistence type="predicted"/>
<dbReference type="AlphaFoldDB" id="A0A5M3MM44"/>
<keyword evidence="2" id="KW-1185">Reference proteome</keyword>
<dbReference type="Proteomes" id="UP000053558">
    <property type="component" value="Unassembled WGS sequence"/>
</dbReference>
<sequence>MRDSGCMKDAPGDARLVTGNPIRRVKAIYKGWIRAMSSGDVTQAYLQKVMKEQELGILNVFVKFDLLVDTVSGLKSTKERCAIQQTCTWSNSNFINTDEIDDKSTMSSAPNHFKLGVVWVKQTGKDNVSLLNYADPFKPLKKEDYPEVESIWMKGAWEKNEKYNAQMNKKGPGWQCNDKNVNKLFLQNVMGDPVSELKARALHKTVSSFFISLLGVYNIYDMLYTWGTMEYDMKQLANLRAKKHIQDATVKPLENEDSNQVAEENTSVPAVESGCVKGAGNNTALPAEAEHIKGATKTTAPPTNQVCKPEKQLSQVVGNKIPKVEEQQSVKRESTIELILCVITGPAFLCWERRHLSIALAESDTASEEIVEPEQEQEPATSQKQWKFVIPETHTAKQEYIHAYINEKLAEQSEHNLDNNQCTIIIIGRRSLGIQNVWRYIIVHHWEKEAADNTAKNPTIARKTHSKKITKIHPLLLAVRYLQHNQLVTNSLF</sequence>
<evidence type="ECO:0000313" key="1">
    <source>
        <dbReference type="EMBL" id="EIW80116.1"/>
    </source>
</evidence>
<organism evidence="1 2">
    <name type="scientific">Coniophora puteana (strain RWD-64-598)</name>
    <name type="common">Brown rot fungus</name>
    <dbReference type="NCBI Taxonomy" id="741705"/>
    <lineage>
        <taxon>Eukaryota</taxon>
        <taxon>Fungi</taxon>
        <taxon>Dikarya</taxon>
        <taxon>Basidiomycota</taxon>
        <taxon>Agaricomycotina</taxon>
        <taxon>Agaricomycetes</taxon>
        <taxon>Agaricomycetidae</taxon>
        <taxon>Boletales</taxon>
        <taxon>Coniophorineae</taxon>
        <taxon>Coniophoraceae</taxon>
        <taxon>Coniophora</taxon>
    </lineage>
</organism>